<organism evidence="1 2">
    <name type="scientific">Dryococelus australis</name>
    <dbReference type="NCBI Taxonomy" id="614101"/>
    <lineage>
        <taxon>Eukaryota</taxon>
        <taxon>Metazoa</taxon>
        <taxon>Ecdysozoa</taxon>
        <taxon>Arthropoda</taxon>
        <taxon>Hexapoda</taxon>
        <taxon>Insecta</taxon>
        <taxon>Pterygota</taxon>
        <taxon>Neoptera</taxon>
        <taxon>Polyneoptera</taxon>
        <taxon>Phasmatodea</taxon>
        <taxon>Verophasmatodea</taxon>
        <taxon>Anareolatae</taxon>
        <taxon>Phasmatidae</taxon>
        <taxon>Eurycanthinae</taxon>
        <taxon>Dryococelus</taxon>
    </lineage>
</organism>
<dbReference type="EMBL" id="JARBHB010000002">
    <property type="protein sequence ID" value="KAJ8891868.1"/>
    <property type="molecule type" value="Genomic_DNA"/>
</dbReference>
<protein>
    <submittedName>
        <fullName evidence="1">Uncharacterized protein</fullName>
    </submittedName>
</protein>
<evidence type="ECO:0000313" key="1">
    <source>
        <dbReference type="EMBL" id="KAJ8891868.1"/>
    </source>
</evidence>
<proteinExistence type="predicted"/>
<name>A0ABQ9I5E2_9NEOP</name>
<accession>A0ABQ9I5E2</accession>
<evidence type="ECO:0000313" key="2">
    <source>
        <dbReference type="Proteomes" id="UP001159363"/>
    </source>
</evidence>
<gene>
    <name evidence="1" type="ORF">PR048_004423</name>
</gene>
<sequence>MLETIPKKSRDSLAFHFKAVAPKCLTKLRELRVSDREKLFISAVGTLLDPRNDTVKTEAEFGKDVDVLNILLSTRSDSPCFVERVFSVAM</sequence>
<reference evidence="1 2" key="1">
    <citation type="submission" date="2023-02" db="EMBL/GenBank/DDBJ databases">
        <title>LHISI_Scaffold_Assembly.</title>
        <authorList>
            <person name="Stuart O.P."/>
            <person name="Cleave R."/>
            <person name="Magrath M.J.L."/>
            <person name="Mikheyev A.S."/>
        </authorList>
    </citation>
    <scope>NUCLEOTIDE SEQUENCE [LARGE SCALE GENOMIC DNA]</scope>
    <source>
        <strain evidence="1">Daus_M_001</strain>
        <tissue evidence="1">Leg muscle</tissue>
    </source>
</reference>
<dbReference type="Proteomes" id="UP001159363">
    <property type="component" value="Chromosome 2"/>
</dbReference>
<keyword evidence="2" id="KW-1185">Reference proteome</keyword>
<comment type="caution">
    <text evidence="1">The sequence shown here is derived from an EMBL/GenBank/DDBJ whole genome shotgun (WGS) entry which is preliminary data.</text>
</comment>